<dbReference type="EMBL" id="CP002959">
    <property type="protein sequence ID" value="AFM13503.1"/>
    <property type="molecule type" value="Genomic_DNA"/>
</dbReference>
<keyword evidence="10 12" id="KW-0472">Membrane</keyword>
<keyword evidence="8 12" id="KW-1133">Transmembrane helix</keyword>
<gene>
    <name evidence="14" type="ordered locus">Turpa_2864</name>
</gene>
<evidence type="ECO:0000256" key="3">
    <source>
        <dbReference type="ARBA" id="ARBA00022538"/>
    </source>
</evidence>
<dbReference type="GO" id="GO:0005249">
    <property type="term" value="F:voltage-gated potassium channel activity"/>
    <property type="evidence" value="ECO:0007669"/>
    <property type="project" value="InterPro"/>
</dbReference>
<name>I4B896_TURPD</name>
<protein>
    <submittedName>
        <fullName evidence="14">Ion transport protein</fullName>
    </submittedName>
</protein>
<evidence type="ECO:0000256" key="9">
    <source>
        <dbReference type="ARBA" id="ARBA00023065"/>
    </source>
</evidence>
<dbReference type="InterPro" id="IPR028325">
    <property type="entry name" value="VG_K_chnl"/>
</dbReference>
<keyword evidence="6" id="KW-0851">Voltage-gated channel</keyword>
<keyword evidence="2" id="KW-0813">Transport</keyword>
<evidence type="ECO:0000256" key="4">
    <source>
        <dbReference type="ARBA" id="ARBA00022692"/>
    </source>
</evidence>
<evidence type="ECO:0000256" key="5">
    <source>
        <dbReference type="ARBA" id="ARBA00022826"/>
    </source>
</evidence>
<dbReference type="SUPFAM" id="SSF81324">
    <property type="entry name" value="Voltage-gated potassium channels"/>
    <property type="match status" value="1"/>
</dbReference>
<keyword evidence="4 12" id="KW-0812">Transmembrane</keyword>
<keyword evidence="15" id="KW-1185">Reference proteome</keyword>
<keyword evidence="9" id="KW-0406">Ion transport</keyword>
<dbReference type="HOGENOM" id="CLU_011722_1_1_12"/>
<dbReference type="InterPro" id="IPR027359">
    <property type="entry name" value="Volt_channel_dom_sf"/>
</dbReference>
<evidence type="ECO:0000259" key="13">
    <source>
        <dbReference type="Pfam" id="PF00520"/>
    </source>
</evidence>
<organism evidence="14 15">
    <name type="scientific">Turneriella parva (strain ATCC BAA-1111 / DSM 21527 / NCTC 11395 / H)</name>
    <name type="common">Leptospira parva</name>
    <dbReference type="NCBI Taxonomy" id="869212"/>
    <lineage>
        <taxon>Bacteria</taxon>
        <taxon>Pseudomonadati</taxon>
        <taxon>Spirochaetota</taxon>
        <taxon>Spirochaetia</taxon>
        <taxon>Leptospirales</taxon>
        <taxon>Leptospiraceae</taxon>
        <taxon>Turneriella</taxon>
    </lineage>
</organism>
<dbReference type="PANTHER" id="PTHR11537">
    <property type="entry name" value="VOLTAGE-GATED POTASSIUM CHANNEL"/>
    <property type="match status" value="1"/>
</dbReference>
<evidence type="ECO:0000313" key="14">
    <source>
        <dbReference type="EMBL" id="AFM13503.1"/>
    </source>
</evidence>
<dbReference type="STRING" id="869212.Turpa_2864"/>
<feature type="transmembrane region" description="Helical" evidence="12">
    <location>
        <begin position="205"/>
        <end position="227"/>
    </location>
</feature>
<dbReference type="Proteomes" id="UP000006048">
    <property type="component" value="Chromosome"/>
</dbReference>
<proteinExistence type="predicted"/>
<dbReference type="AlphaFoldDB" id="I4B896"/>
<dbReference type="PRINTS" id="PR00169">
    <property type="entry name" value="KCHANNEL"/>
</dbReference>
<dbReference type="InterPro" id="IPR005821">
    <property type="entry name" value="Ion_trans_dom"/>
</dbReference>
<evidence type="ECO:0000313" key="15">
    <source>
        <dbReference type="Proteomes" id="UP000006048"/>
    </source>
</evidence>
<dbReference type="OrthoDB" id="9799090at2"/>
<evidence type="ECO:0000256" key="11">
    <source>
        <dbReference type="ARBA" id="ARBA00023303"/>
    </source>
</evidence>
<dbReference type="GO" id="GO:0008076">
    <property type="term" value="C:voltage-gated potassium channel complex"/>
    <property type="evidence" value="ECO:0007669"/>
    <property type="project" value="InterPro"/>
</dbReference>
<dbReference type="PATRIC" id="fig|869212.3.peg.2885"/>
<keyword evidence="11" id="KW-0407">Ion channel</keyword>
<evidence type="ECO:0000256" key="1">
    <source>
        <dbReference type="ARBA" id="ARBA00004141"/>
    </source>
</evidence>
<evidence type="ECO:0000256" key="10">
    <source>
        <dbReference type="ARBA" id="ARBA00023136"/>
    </source>
</evidence>
<evidence type="ECO:0000256" key="2">
    <source>
        <dbReference type="ARBA" id="ARBA00022448"/>
    </source>
</evidence>
<evidence type="ECO:0000256" key="8">
    <source>
        <dbReference type="ARBA" id="ARBA00022989"/>
    </source>
</evidence>
<dbReference type="Gene3D" id="1.20.120.350">
    <property type="entry name" value="Voltage-gated potassium channels. Chain C"/>
    <property type="match status" value="1"/>
</dbReference>
<dbReference type="PANTHER" id="PTHR11537:SF254">
    <property type="entry name" value="POTASSIUM VOLTAGE-GATED CHANNEL PROTEIN SHAB"/>
    <property type="match status" value="1"/>
</dbReference>
<accession>I4B896</accession>
<evidence type="ECO:0000256" key="6">
    <source>
        <dbReference type="ARBA" id="ARBA00022882"/>
    </source>
</evidence>
<dbReference type="Gene3D" id="1.10.287.70">
    <property type="match status" value="1"/>
</dbReference>
<dbReference type="Pfam" id="PF00520">
    <property type="entry name" value="Ion_trans"/>
    <property type="match status" value="1"/>
</dbReference>
<evidence type="ECO:0000256" key="12">
    <source>
        <dbReference type="SAM" id="Phobius"/>
    </source>
</evidence>
<dbReference type="GO" id="GO:0001508">
    <property type="term" value="P:action potential"/>
    <property type="evidence" value="ECO:0007669"/>
    <property type="project" value="TreeGrafter"/>
</dbReference>
<feature type="transmembrane region" description="Helical" evidence="12">
    <location>
        <begin position="147"/>
        <end position="168"/>
    </location>
</feature>
<keyword evidence="7" id="KW-0630">Potassium</keyword>
<keyword evidence="5" id="KW-0631">Potassium channel</keyword>
<sequence length="287" mass="32242">MKILKRIRNAAWWLCEDTTKPVARIFNVTMMLLILASILSWLLDTDKDLSARFGHIFRLVENVAMVAFVAEYLLRLIAFDGNVIRFIFKPFSIIDALAILPYFLTGSGDTAVLRILRLFRIFRIVKLARYSEALHRLVEVFKMNRSVLAAFVFVIFVILVLSASLMHTLEPERFGQMSDALWWSIVTLTTVGYGDIVPATVTGKIIAGILMIFGIGIIALPTGVLGASMTKLMLEAKTRNQIVCNRCGEQNHYADSRFCHRCGERVQKISESSSAAMQNSEATSKDL</sequence>
<dbReference type="KEGG" id="tpx:Turpa_2864"/>
<keyword evidence="3" id="KW-0633">Potassium transport</keyword>
<feature type="transmembrane region" description="Helical" evidence="12">
    <location>
        <begin position="21"/>
        <end position="43"/>
    </location>
</feature>
<evidence type="ECO:0000256" key="7">
    <source>
        <dbReference type="ARBA" id="ARBA00022958"/>
    </source>
</evidence>
<reference evidence="14 15" key="1">
    <citation type="submission" date="2012-06" db="EMBL/GenBank/DDBJ databases">
        <title>The complete chromosome of genome of Turneriella parva DSM 21527.</title>
        <authorList>
            <consortium name="US DOE Joint Genome Institute (JGI-PGF)"/>
            <person name="Lucas S."/>
            <person name="Han J."/>
            <person name="Lapidus A."/>
            <person name="Bruce D."/>
            <person name="Goodwin L."/>
            <person name="Pitluck S."/>
            <person name="Peters L."/>
            <person name="Kyrpides N."/>
            <person name="Mavromatis K."/>
            <person name="Ivanova N."/>
            <person name="Mikhailova N."/>
            <person name="Chertkov O."/>
            <person name="Detter J.C."/>
            <person name="Tapia R."/>
            <person name="Han C."/>
            <person name="Land M."/>
            <person name="Hauser L."/>
            <person name="Markowitz V."/>
            <person name="Cheng J.-F."/>
            <person name="Hugenholtz P."/>
            <person name="Woyke T."/>
            <person name="Wu D."/>
            <person name="Gronow S."/>
            <person name="Wellnitz S."/>
            <person name="Brambilla E."/>
            <person name="Klenk H.-P."/>
            <person name="Eisen J.A."/>
        </authorList>
    </citation>
    <scope>NUCLEOTIDE SEQUENCE [LARGE SCALE GENOMIC DNA]</scope>
    <source>
        <strain evidence="15">ATCC BAA-1111 / DSM 21527 / NCTC 11395 / H</strain>
    </source>
</reference>
<feature type="domain" description="Ion transport" evidence="13">
    <location>
        <begin position="24"/>
        <end position="230"/>
    </location>
</feature>
<comment type="subcellular location">
    <subcellularLocation>
        <location evidence="1">Membrane</location>
        <topology evidence="1">Multi-pass membrane protein</topology>
    </subcellularLocation>
</comment>
<dbReference type="RefSeq" id="WP_014804005.1">
    <property type="nucleotide sequence ID" value="NC_018020.1"/>
</dbReference>